<comment type="caution">
    <text evidence="2">The sequence shown here is derived from an EMBL/GenBank/DDBJ whole genome shotgun (WGS) entry which is preliminary data.</text>
</comment>
<dbReference type="AlphaFoldDB" id="A6DG93"/>
<accession>A6DG93</accession>
<dbReference type="EMBL" id="ABCK01000002">
    <property type="protein sequence ID" value="EDM29210.1"/>
    <property type="molecule type" value="Genomic_DNA"/>
</dbReference>
<dbReference type="Proteomes" id="UP000004947">
    <property type="component" value="Unassembled WGS sequence"/>
</dbReference>
<keyword evidence="3" id="KW-1185">Reference proteome</keyword>
<proteinExistence type="predicted"/>
<keyword evidence="1" id="KW-1133">Transmembrane helix</keyword>
<evidence type="ECO:0000313" key="2">
    <source>
        <dbReference type="EMBL" id="EDM29210.1"/>
    </source>
</evidence>
<organism evidence="2 3">
    <name type="scientific">Lentisphaera araneosa HTCC2155</name>
    <dbReference type="NCBI Taxonomy" id="313628"/>
    <lineage>
        <taxon>Bacteria</taxon>
        <taxon>Pseudomonadati</taxon>
        <taxon>Lentisphaerota</taxon>
        <taxon>Lentisphaeria</taxon>
        <taxon>Lentisphaerales</taxon>
        <taxon>Lentisphaeraceae</taxon>
        <taxon>Lentisphaera</taxon>
    </lineage>
</organism>
<evidence type="ECO:0000313" key="3">
    <source>
        <dbReference type="Proteomes" id="UP000004947"/>
    </source>
</evidence>
<keyword evidence="1" id="KW-0472">Membrane</keyword>
<protein>
    <submittedName>
        <fullName evidence="2">Uncharacterized protein</fullName>
    </submittedName>
</protein>
<name>A6DG93_9BACT</name>
<feature type="transmembrane region" description="Helical" evidence="1">
    <location>
        <begin position="6"/>
        <end position="26"/>
    </location>
</feature>
<evidence type="ECO:0000256" key="1">
    <source>
        <dbReference type="SAM" id="Phobius"/>
    </source>
</evidence>
<gene>
    <name evidence="2" type="ORF">LNTAR_22509</name>
</gene>
<keyword evidence="1" id="KW-0812">Transmembrane</keyword>
<dbReference type="STRING" id="313628.LNTAR_22509"/>
<reference evidence="2 3" key="1">
    <citation type="journal article" date="2010" name="J. Bacteriol.">
        <title>Genome sequence of Lentisphaera araneosa HTCC2155T, the type species of the order Lentisphaerales in the phylum Lentisphaerae.</title>
        <authorList>
            <person name="Thrash J.C."/>
            <person name="Cho J.C."/>
            <person name="Vergin K.L."/>
            <person name="Morris R.M."/>
            <person name="Giovannoni S.J."/>
        </authorList>
    </citation>
    <scope>NUCLEOTIDE SEQUENCE [LARGE SCALE GENOMIC DNA]</scope>
    <source>
        <strain evidence="2 3">HTCC2155</strain>
    </source>
</reference>
<sequence length="36" mass="4356">MSFYNFINFFAEFVAKVFFACFLRYITFKQMGKNGK</sequence>